<gene>
    <name evidence="1" type="ORF">RPERSI_LOCUS2124</name>
</gene>
<organism evidence="1 2">
    <name type="scientific">Racocetra persica</name>
    <dbReference type="NCBI Taxonomy" id="160502"/>
    <lineage>
        <taxon>Eukaryota</taxon>
        <taxon>Fungi</taxon>
        <taxon>Fungi incertae sedis</taxon>
        <taxon>Mucoromycota</taxon>
        <taxon>Glomeromycotina</taxon>
        <taxon>Glomeromycetes</taxon>
        <taxon>Diversisporales</taxon>
        <taxon>Gigasporaceae</taxon>
        <taxon>Racocetra</taxon>
    </lineage>
</organism>
<feature type="non-terminal residue" evidence="1">
    <location>
        <position position="74"/>
    </location>
</feature>
<dbReference type="Proteomes" id="UP000789920">
    <property type="component" value="Unassembled WGS sequence"/>
</dbReference>
<evidence type="ECO:0000313" key="1">
    <source>
        <dbReference type="EMBL" id="CAG8507935.1"/>
    </source>
</evidence>
<proteinExistence type="predicted"/>
<dbReference type="EMBL" id="CAJVQC010002237">
    <property type="protein sequence ID" value="CAG8507935.1"/>
    <property type="molecule type" value="Genomic_DNA"/>
</dbReference>
<reference evidence="1" key="1">
    <citation type="submission" date="2021-06" db="EMBL/GenBank/DDBJ databases">
        <authorList>
            <person name="Kallberg Y."/>
            <person name="Tangrot J."/>
            <person name="Rosling A."/>
        </authorList>
    </citation>
    <scope>NUCLEOTIDE SEQUENCE</scope>
    <source>
        <strain evidence="1">MA461A</strain>
    </source>
</reference>
<accession>A0ACA9L653</accession>
<comment type="caution">
    <text evidence="1">The sequence shown here is derived from an EMBL/GenBank/DDBJ whole genome shotgun (WGS) entry which is preliminary data.</text>
</comment>
<name>A0ACA9L653_9GLOM</name>
<keyword evidence="2" id="KW-1185">Reference proteome</keyword>
<evidence type="ECO:0000313" key="2">
    <source>
        <dbReference type="Proteomes" id="UP000789920"/>
    </source>
</evidence>
<protein>
    <submittedName>
        <fullName evidence="1">4757_t:CDS:1</fullName>
    </submittedName>
</protein>
<sequence>MPRQKINNRPCSIYNCDKYQANFRCLTQLAIRKAIVKQTIQQYPYLQIGQQVCHSHYMVIVENENIEHEKTTIP</sequence>